<keyword evidence="1" id="KW-0812">Transmembrane</keyword>
<evidence type="ECO:0000256" key="1">
    <source>
        <dbReference type="SAM" id="Phobius"/>
    </source>
</evidence>
<organism evidence="2 3">
    <name type="scientific">Bacillus cereus HuB4-4</name>
    <dbReference type="NCBI Taxonomy" id="1053211"/>
    <lineage>
        <taxon>Bacteria</taxon>
        <taxon>Bacillati</taxon>
        <taxon>Bacillota</taxon>
        <taxon>Bacilli</taxon>
        <taxon>Bacillales</taxon>
        <taxon>Bacillaceae</taxon>
        <taxon>Bacillus</taxon>
        <taxon>Bacillus cereus group</taxon>
    </lineage>
</organism>
<accession>A0A9W5QWM8</accession>
<evidence type="ECO:0000313" key="2">
    <source>
        <dbReference type="EMBL" id="EOP91858.1"/>
    </source>
</evidence>
<reference evidence="2 3" key="1">
    <citation type="submission" date="2012-12" db="EMBL/GenBank/DDBJ databases">
        <title>The Genome Sequence of Bacillus cereus HuB4-4.</title>
        <authorList>
            <consortium name="The Broad Institute Genome Sequencing Platform"/>
            <consortium name="The Broad Institute Genome Sequencing Center for Infectious Disease"/>
            <person name="Feldgarden M."/>
            <person name="Van der Auwera G.A."/>
            <person name="Mahillon J."/>
            <person name="Duprez V."/>
            <person name="Timmery S."/>
            <person name="Mattelet C."/>
            <person name="Dierick K."/>
            <person name="Sun M."/>
            <person name="Yu Z."/>
            <person name="Zhu L."/>
            <person name="Hu X."/>
            <person name="Shank E.B."/>
            <person name="Swiecicka I."/>
            <person name="Hansen B.M."/>
            <person name="Andrup L."/>
            <person name="Walker B."/>
            <person name="Young S.K."/>
            <person name="Zeng Q."/>
            <person name="Gargeya S."/>
            <person name="Fitzgerald M."/>
            <person name="Haas B."/>
            <person name="Abouelleil A."/>
            <person name="Alvarado L."/>
            <person name="Arachchi H.M."/>
            <person name="Berlin A.M."/>
            <person name="Chapman S.B."/>
            <person name="Dewar J."/>
            <person name="Goldberg J."/>
            <person name="Griggs A."/>
            <person name="Gujja S."/>
            <person name="Hansen M."/>
            <person name="Howarth C."/>
            <person name="Imamovic A."/>
            <person name="Larimer J."/>
            <person name="McCowan C."/>
            <person name="Murphy C."/>
            <person name="Neiman D."/>
            <person name="Pearson M."/>
            <person name="Priest M."/>
            <person name="Roberts A."/>
            <person name="Saif S."/>
            <person name="Shea T."/>
            <person name="Sisk P."/>
            <person name="Sykes S."/>
            <person name="Wortman J."/>
            <person name="Nusbaum C."/>
            <person name="Birren B."/>
        </authorList>
    </citation>
    <scope>NUCLEOTIDE SEQUENCE [LARGE SCALE GENOMIC DNA]</scope>
    <source>
        <strain evidence="2 3">HuB4-4</strain>
    </source>
</reference>
<dbReference type="EMBL" id="AHEF01000037">
    <property type="protein sequence ID" value="EOP91858.1"/>
    <property type="molecule type" value="Genomic_DNA"/>
</dbReference>
<sequence length="44" mass="5344">MNRMKYAKIFIKMMAILIYILLGYVVFLSYTRISEHVCIDIIEW</sequence>
<comment type="caution">
    <text evidence="2">The sequence shown here is derived from an EMBL/GenBank/DDBJ whole genome shotgun (WGS) entry which is preliminary data.</text>
</comment>
<evidence type="ECO:0000313" key="3">
    <source>
        <dbReference type="Proteomes" id="UP000014009"/>
    </source>
</evidence>
<proteinExistence type="predicted"/>
<name>A0A9W5QWM8_BACCE</name>
<dbReference type="Proteomes" id="UP000014009">
    <property type="component" value="Unassembled WGS sequence"/>
</dbReference>
<keyword evidence="1" id="KW-1133">Transmembrane helix</keyword>
<keyword evidence="1" id="KW-0472">Membrane</keyword>
<feature type="transmembrane region" description="Helical" evidence="1">
    <location>
        <begin position="9"/>
        <end position="30"/>
    </location>
</feature>
<dbReference type="AlphaFoldDB" id="A0A9W5QWM8"/>
<protein>
    <submittedName>
        <fullName evidence="2">Uncharacterized protein</fullName>
    </submittedName>
</protein>
<gene>
    <name evidence="2" type="ORF">IGM_01918</name>
</gene>